<comment type="caution">
    <text evidence="1">The sequence shown here is derived from an EMBL/GenBank/DDBJ whole genome shotgun (WGS) entry which is preliminary data.</text>
</comment>
<gene>
    <name evidence="1" type="ORF">GCM10022226_64700</name>
</gene>
<reference evidence="2" key="1">
    <citation type="journal article" date="2019" name="Int. J. Syst. Evol. Microbiol.">
        <title>The Global Catalogue of Microorganisms (GCM) 10K type strain sequencing project: providing services to taxonomists for standard genome sequencing and annotation.</title>
        <authorList>
            <consortium name="The Broad Institute Genomics Platform"/>
            <consortium name="The Broad Institute Genome Sequencing Center for Infectious Disease"/>
            <person name="Wu L."/>
            <person name="Ma J."/>
        </authorList>
    </citation>
    <scope>NUCLEOTIDE SEQUENCE [LARGE SCALE GENOMIC DNA]</scope>
    <source>
        <strain evidence="2">JCM 16908</strain>
    </source>
</reference>
<sequence length="58" mass="5926">MTNEITKDTKSGAASGVADVRKVPLASLSSFAEAGLLDQNNLQMSSPGVKVAAFNSSI</sequence>
<keyword evidence="2" id="KW-1185">Reference proteome</keyword>
<evidence type="ECO:0000313" key="1">
    <source>
        <dbReference type="EMBL" id="GAA3834376.1"/>
    </source>
</evidence>
<proteinExistence type="predicted"/>
<evidence type="ECO:0000313" key="2">
    <source>
        <dbReference type="Proteomes" id="UP001500888"/>
    </source>
</evidence>
<dbReference type="EMBL" id="BAAAZR010000036">
    <property type="protein sequence ID" value="GAA3834376.1"/>
    <property type="molecule type" value="Genomic_DNA"/>
</dbReference>
<accession>A0ABP7J447</accession>
<name>A0ABP7J447_9ACTN</name>
<protein>
    <recommendedName>
        <fullName evidence="3">FXSXX-COOH protein</fullName>
    </recommendedName>
</protein>
<evidence type="ECO:0008006" key="3">
    <source>
        <dbReference type="Google" id="ProtNLM"/>
    </source>
</evidence>
<dbReference type="Proteomes" id="UP001500888">
    <property type="component" value="Unassembled WGS sequence"/>
</dbReference>
<organism evidence="1 2">
    <name type="scientific">Sphaerisporangium flaviroseum</name>
    <dbReference type="NCBI Taxonomy" id="509199"/>
    <lineage>
        <taxon>Bacteria</taxon>
        <taxon>Bacillati</taxon>
        <taxon>Actinomycetota</taxon>
        <taxon>Actinomycetes</taxon>
        <taxon>Streptosporangiales</taxon>
        <taxon>Streptosporangiaceae</taxon>
        <taxon>Sphaerisporangium</taxon>
    </lineage>
</organism>